<dbReference type="PROSITE" id="PS51999">
    <property type="entry name" value="ZF_GRF"/>
    <property type="match status" value="1"/>
</dbReference>
<comment type="caution">
    <text evidence="8">The sequence shown here is derived from an EMBL/GenBank/DDBJ whole genome shotgun (WGS) entry which is preliminary data.</text>
</comment>
<keyword evidence="6" id="KW-0472">Membrane</keyword>
<dbReference type="GO" id="GO:0008270">
    <property type="term" value="F:zinc ion binding"/>
    <property type="evidence" value="ECO:0007669"/>
    <property type="project" value="UniProtKB-KW"/>
</dbReference>
<keyword evidence="5" id="KW-0175">Coiled coil</keyword>
<reference evidence="9" key="1">
    <citation type="journal article" date="2019" name="Curr. Biol.">
        <title>Genome Sequence of Striga asiatica Provides Insight into the Evolution of Plant Parasitism.</title>
        <authorList>
            <person name="Yoshida S."/>
            <person name="Kim S."/>
            <person name="Wafula E.K."/>
            <person name="Tanskanen J."/>
            <person name="Kim Y.M."/>
            <person name="Honaas L."/>
            <person name="Yang Z."/>
            <person name="Spallek T."/>
            <person name="Conn C.E."/>
            <person name="Ichihashi Y."/>
            <person name="Cheong K."/>
            <person name="Cui S."/>
            <person name="Der J.P."/>
            <person name="Gundlach H."/>
            <person name="Jiao Y."/>
            <person name="Hori C."/>
            <person name="Ishida J.K."/>
            <person name="Kasahara H."/>
            <person name="Kiba T."/>
            <person name="Kim M.S."/>
            <person name="Koo N."/>
            <person name="Laohavisit A."/>
            <person name="Lee Y.H."/>
            <person name="Lumba S."/>
            <person name="McCourt P."/>
            <person name="Mortimer J.C."/>
            <person name="Mutuku J.M."/>
            <person name="Nomura T."/>
            <person name="Sasaki-Sekimoto Y."/>
            <person name="Seto Y."/>
            <person name="Wang Y."/>
            <person name="Wakatake T."/>
            <person name="Sakakibara H."/>
            <person name="Demura T."/>
            <person name="Yamaguchi S."/>
            <person name="Yoneyama K."/>
            <person name="Manabe R.I."/>
            <person name="Nelson D.C."/>
            <person name="Schulman A.H."/>
            <person name="Timko M.P."/>
            <person name="dePamphilis C.W."/>
            <person name="Choi D."/>
            <person name="Shirasu K."/>
        </authorList>
    </citation>
    <scope>NUCLEOTIDE SEQUENCE [LARGE SCALE GENOMIC DNA]</scope>
    <source>
        <strain evidence="9">cv. UVA1</strain>
    </source>
</reference>
<evidence type="ECO:0000256" key="1">
    <source>
        <dbReference type="ARBA" id="ARBA00022723"/>
    </source>
</evidence>
<evidence type="ECO:0000259" key="7">
    <source>
        <dbReference type="PROSITE" id="PS51999"/>
    </source>
</evidence>
<feature type="domain" description="GRF-type" evidence="7">
    <location>
        <begin position="15"/>
        <end position="56"/>
    </location>
</feature>
<evidence type="ECO:0000256" key="6">
    <source>
        <dbReference type="SAM" id="Phobius"/>
    </source>
</evidence>
<protein>
    <submittedName>
        <fullName evidence="8">Zinc ion binding</fullName>
    </submittedName>
</protein>
<dbReference type="AlphaFoldDB" id="A0A5A7RCH5"/>
<keyword evidence="3" id="KW-0862">Zinc</keyword>
<gene>
    <name evidence="8" type="ORF">STAS_32862</name>
</gene>
<keyword evidence="6" id="KW-1133">Transmembrane helix</keyword>
<dbReference type="OrthoDB" id="1432570at2759"/>
<evidence type="ECO:0000313" key="8">
    <source>
        <dbReference type="EMBL" id="GER55222.1"/>
    </source>
</evidence>
<feature type="coiled-coil region" evidence="5">
    <location>
        <begin position="72"/>
        <end position="106"/>
    </location>
</feature>
<organism evidence="8 9">
    <name type="scientific">Striga asiatica</name>
    <name type="common">Asiatic witchweed</name>
    <name type="synonym">Buchnera asiatica</name>
    <dbReference type="NCBI Taxonomy" id="4170"/>
    <lineage>
        <taxon>Eukaryota</taxon>
        <taxon>Viridiplantae</taxon>
        <taxon>Streptophyta</taxon>
        <taxon>Embryophyta</taxon>
        <taxon>Tracheophyta</taxon>
        <taxon>Spermatophyta</taxon>
        <taxon>Magnoliopsida</taxon>
        <taxon>eudicotyledons</taxon>
        <taxon>Gunneridae</taxon>
        <taxon>Pentapetalae</taxon>
        <taxon>asterids</taxon>
        <taxon>lamiids</taxon>
        <taxon>Lamiales</taxon>
        <taxon>Orobanchaceae</taxon>
        <taxon>Buchnereae</taxon>
        <taxon>Striga</taxon>
    </lineage>
</organism>
<evidence type="ECO:0000256" key="3">
    <source>
        <dbReference type="ARBA" id="ARBA00022833"/>
    </source>
</evidence>
<dbReference type="InterPro" id="IPR010666">
    <property type="entry name" value="Znf_GRF"/>
</dbReference>
<evidence type="ECO:0000256" key="5">
    <source>
        <dbReference type="SAM" id="Coils"/>
    </source>
</evidence>
<dbReference type="Proteomes" id="UP000325081">
    <property type="component" value="Unassembled WGS sequence"/>
</dbReference>
<dbReference type="PANTHER" id="PTHR33248">
    <property type="entry name" value="ZINC ION-BINDING PROTEIN"/>
    <property type="match status" value="1"/>
</dbReference>
<feature type="transmembrane region" description="Helical" evidence="6">
    <location>
        <begin position="116"/>
        <end position="133"/>
    </location>
</feature>
<dbReference type="EMBL" id="BKCP01011626">
    <property type="protein sequence ID" value="GER55222.1"/>
    <property type="molecule type" value="Genomic_DNA"/>
</dbReference>
<name>A0A5A7RCH5_STRAF</name>
<evidence type="ECO:0000256" key="4">
    <source>
        <dbReference type="PROSITE-ProRule" id="PRU01343"/>
    </source>
</evidence>
<evidence type="ECO:0000256" key="2">
    <source>
        <dbReference type="ARBA" id="ARBA00022771"/>
    </source>
</evidence>
<proteinExistence type="predicted"/>
<keyword evidence="9" id="KW-1185">Reference proteome</keyword>
<sequence length="143" mass="16706">MEWRQTAEFNVERFCRCGKKVVTRTSWSDINPGRRYISCEKFKEGGCPYFVWIEKPLCPRACQIIPGLLRRANKFEAEAEMLQADIHDLEVEQKQMLVKVEKLEATIKSKRFRERLCCNVVVMGSFAVVNNIYCNVNLGFDFN</sequence>
<keyword evidence="1" id="KW-0479">Metal-binding</keyword>
<keyword evidence="6" id="KW-0812">Transmembrane</keyword>
<dbReference type="Pfam" id="PF06839">
    <property type="entry name" value="Zn_ribbon_GRF"/>
    <property type="match status" value="1"/>
</dbReference>
<keyword evidence="2 4" id="KW-0863">Zinc-finger</keyword>
<accession>A0A5A7RCH5</accession>
<evidence type="ECO:0000313" key="9">
    <source>
        <dbReference type="Proteomes" id="UP000325081"/>
    </source>
</evidence>